<accession>A0ABT8T1D3</accession>
<dbReference type="InterPro" id="IPR018640">
    <property type="entry name" value="DUF2063"/>
</dbReference>
<gene>
    <name evidence="2" type="ORF">Q2T52_19840</name>
</gene>
<feature type="domain" description="Putative DNA-binding" evidence="1">
    <location>
        <begin position="12"/>
        <end position="101"/>
    </location>
</feature>
<keyword evidence="2" id="KW-0238">DNA-binding</keyword>
<dbReference type="Proteomes" id="UP001169006">
    <property type="component" value="Unassembled WGS sequence"/>
</dbReference>
<reference evidence="2" key="2">
    <citation type="submission" date="2023-07" db="EMBL/GenBank/DDBJ databases">
        <authorList>
            <person name="Sun H."/>
        </authorList>
    </citation>
    <scope>NUCLEOTIDE SEQUENCE</scope>
    <source>
        <strain evidence="2">05753</strain>
    </source>
</reference>
<evidence type="ECO:0000313" key="3">
    <source>
        <dbReference type="Proteomes" id="UP001169006"/>
    </source>
</evidence>
<proteinExistence type="predicted"/>
<comment type="caution">
    <text evidence="2">The sequence shown here is derived from an EMBL/GenBank/DDBJ whole genome shotgun (WGS) entry which is preliminary data.</text>
</comment>
<organism evidence="2 3">
    <name type="scientific">Rhizobium oryzicola</name>
    <dbReference type="NCBI Taxonomy" id="1232668"/>
    <lineage>
        <taxon>Bacteria</taxon>
        <taxon>Pseudomonadati</taxon>
        <taxon>Pseudomonadota</taxon>
        <taxon>Alphaproteobacteria</taxon>
        <taxon>Hyphomicrobiales</taxon>
        <taxon>Rhizobiaceae</taxon>
        <taxon>Rhizobium/Agrobacterium group</taxon>
        <taxon>Rhizobium</taxon>
    </lineage>
</organism>
<dbReference type="RefSeq" id="WP_302078584.1">
    <property type="nucleotide sequence ID" value="NZ_JAUKWQ010000008.1"/>
</dbReference>
<dbReference type="Pfam" id="PF09836">
    <property type="entry name" value="DUF2063"/>
    <property type="match status" value="1"/>
</dbReference>
<name>A0ABT8T1D3_9HYPH</name>
<sequence length="261" mass="28372">MLQNDGTAPIAASFAGALLRPNEPVPQDITSHHGAGLIERYNVYRNNVTVSLINAVASIYPAVQRITGEDFFRAMARFYIRAHPPRSPLLFAYGREFPDFIEAYEYASSMPWLADVARIERAWLDAYHAADAAHLAPDMLSEIAPEGLGALRFRPHPATRILRSAYPAVTIFSMNHNGGEVSAVEDRPEDALVTRRDDEVMVTHLDSGAADFLQALIAGETLGTAAALGLEANPNLDLSRLIAVALDAGAFSSLDMETSHD</sequence>
<reference evidence="2" key="1">
    <citation type="journal article" date="2015" name="Int. J. Syst. Evol. Microbiol.">
        <title>Rhizobium oryzicola sp. nov., potential plant-growth-promoting endophytic bacteria isolated from rice roots.</title>
        <authorList>
            <person name="Zhang X.X."/>
            <person name="Gao J.S."/>
            <person name="Cao Y.H."/>
            <person name="Sheirdil R.A."/>
            <person name="Wang X.C."/>
            <person name="Zhang L."/>
        </authorList>
    </citation>
    <scope>NUCLEOTIDE SEQUENCE</scope>
    <source>
        <strain evidence="2">05753</strain>
    </source>
</reference>
<dbReference type="EMBL" id="JAUKWQ010000008">
    <property type="protein sequence ID" value="MDO1584345.1"/>
    <property type="molecule type" value="Genomic_DNA"/>
</dbReference>
<keyword evidence="3" id="KW-1185">Reference proteome</keyword>
<protein>
    <submittedName>
        <fullName evidence="2">DNA-binding domain-containing protein</fullName>
    </submittedName>
</protein>
<evidence type="ECO:0000259" key="1">
    <source>
        <dbReference type="Pfam" id="PF09836"/>
    </source>
</evidence>
<dbReference type="InterPro" id="IPR044922">
    <property type="entry name" value="DUF2063_N_sf"/>
</dbReference>
<dbReference type="Gene3D" id="1.10.150.690">
    <property type="entry name" value="DUF2063"/>
    <property type="match status" value="1"/>
</dbReference>
<evidence type="ECO:0000313" key="2">
    <source>
        <dbReference type="EMBL" id="MDO1584345.1"/>
    </source>
</evidence>
<dbReference type="GO" id="GO:0003677">
    <property type="term" value="F:DNA binding"/>
    <property type="evidence" value="ECO:0007669"/>
    <property type="project" value="UniProtKB-KW"/>
</dbReference>